<protein>
    <submittedName>
        <fullName evidence="1">Tubulin polyglutamylase ttll6</fullName>
    </submittedName>
</protein>
<keyword evidence="2" id="KW-1185">Reference proteome</keyword>
<proteinExistence type="predicted"/>
<gene>
    <name evidence="1" type="primary">TTLL6</name>
    <name evidence="1" type="ORF">K3G42_006588</name>
</gene>
<reference evidence="1" key="1">
    <citation type="submission" date="2021-08" db="EMBL/GenBank/DDBJ databases">
        <title>The first chromosome-level gecko genome reveals the dynamic sex chromosomes of Neotropical dwarf geckos (Sphaerodactylidae: Sphaerodactylus).</title>
        <authorList>
            <person name="Pinto B.J."/>
            <person name="Keating S.E."/>
            <person name="Gamble T."/>
        </authorList>
    </citation>
    <scope>NUCLEOTIDE SEQUENCE</scope>
    <source>
        <strain evidence="1">TG3544</strain>
    </source>
</reference>
<organism evidence="1 2">
    <name type="scientific">Sphaerodactylus townsendi</name>
    <dbReference type="NCBI Taxonomy" id="933632"/>
    <lineage>
        <taxon>Eukaryota</taxon>
        <taxon>Metazoa</taxon>
        <taxon>Chordata</taxon>
        <taxon>Craniata</taxon>
        <taxon>Vertebrata</taxon>
        <taxon>Euteleostomi</taxon>
        <taxon>Lepidosauria</taxon>
        <taxon>Squamata</taxon>
        <taxon>Bifurcata</taxon>
        <taxon>Gekkota</taxon>
        <taxon>Sphaerodactylidae</taxon>
        <taxon>Sphaerodactylus</taxon>
    </lineage>
</organism>
<comment type="caution">
    <text evidence="1">The sequence shown here is derived from an EMBL/GenBank/DDBJ whole genome shotgun (WGS) entry which is preliminary data.</text>
</comment>
<evidence type="ECO:0000313" key="2">
    <source>
        <dbReference type="Proteomes" id="UP000827872"/>
    </source>
</evidence>
<evidence type="ECO:0000313" key="1">
    <source>
        <dbReference type="EMBL" id="KAH7996461.1"/>
    </source>
</evidence>
<dbReference type="Proteomes" id="UP000827872">
    <property type="component" value="Linkage Group LG15"/>
</dbReference>
<accession>A0ACB8EUI6</accession>
<sequence length="388" mass="44882">MLMDTLSLSLEYTDTRMKVSDELGPCSSFHRERDEAEELSEKDVSELELFPGELEREESALDTTDQETVLCEEESRKSFAFENQQFVPKSPKMAATMTKVAAEDVNITFEDKQKMNKFARNTSRIMELKEETEDKKKQLQTLQYAVRRAAKMCGLREASDLDDWTLYWTDYSVSLDRVLEMKSYQKINHFPGMCEICRKDLLARNMSRMLKLFPKEFNFFPRTWCLPADYGELQTYSRSKKNKTFICKPDSGCQGRGIYIMRSVKDIKPGEDMICQLYISKPFIIDGFKFDLRIYVLVTSCDPLRIFIYKEGLARFATSAYSDPSLSNLDDVCMHLTNYSINKHSANFVRDDDSGSKRSSVLEFSFQTFMLEKGTPLHAIVVGYCISL</sequence>
<dbReference type="EMBL" id="CM037628">
    <property type="protein sequence ID" value="KAH7996461.1"/>
    <property type="molecule type" value="Genomic_DNA"/>
</dbReference>
<name>A0ACB8EUI6_9SAUR</name>